<proteinExistence type="predicted"/>
<dbReference type="AlphaFoldDB" id="A0A2U3NWA8"/>
<dbReference type="OrthoDB" id="4723782at2"/>
<evidence type="ECO:0000313" key="3">
    <source>
        <dbReference type="Proteomes" id="UP000240988"/>
    </source>
</evidence>
<protein>
    <submittedName>
        <fullName evidence="2">Uncharacterized protein</fullName>
    </submittedName>
</protein>
<reference evidence="2 3" key="1">
    <citation type="submission" date="2017-01" db="EMBL/GenBank/DDBJ databases">
        <authorList>
            <consortium name="Urmite Genomes"/>
        </authorList>
    </citation>
    <scope>NUCLEOTIDE SEQUENCE [LARGE SCALE GENOMIC DNA]</scope>
    <source>
        <strain evidence="2 3">AB57</strain>
    </source>
</reference>
<evidence type="ECO:0000313" key="2">
    <source>
        <dbReference type="EMBL" id="SPM35796.1"/>
    </source>
</evidence>
<keyword evidence="3" id="KW-1185">Reference proteome</keyword>
<gene>
    <name evidence="2" type="ORF">MRAB57_3627</name>
</gene>
<name>A0A2U3NWA8_9MYCO</name>
<feature type="region of interest" description="Disordered" evidence="1">
    <location>
        <begin position="315"/>
        <end position="354"/>
    </location>
</feature>
<feature type="compositionally biased region" description="Acidic residues" evidence="1">
    <location>
        <begin position="335"/>
        <end position="354"/>
    </location>
</feature>
<dbReference type="EMBL" id="FUFA01000004">
    <property type="protein sequence ID" value="SPM35796.1"/>
    <property type="molecule type" value="Genomic_DNA"/>
</dbReference>
<feature type="compositionally biased region" description="Acidic residues" evidence="1">
    <location>
        <begin position="315"/>
        <end position="325"/>
    </location>
</feature>
<dbReference type="Proteomes" id="UP000240988">
    <property type="component" value="Unassembled WGS sequence"/>
</dbReference>
<organism evidence="2 3">
    <name type="scientific">Mycobacterium rhizamassiliense</name>
    <dbReference type="NCBI Taxonomy" id="1841860"/>
    <lineage>
        <taxon>Bacteria</taxon>
        <taxon>Bacillati</taxon>
        <taxon>Actinomycetota</taxon>
        <taxon>Actinomycetes</taxon>
        <taxon>Mycobacteriales</taxon>
        <taxon>Mycobacteriaceae</taxon>
        <taxon>Mycobacterium</taxon>
    </lineage>
</organism>
<dbReference type="RefSeq" id="WP_157900627.1">
    <property type="nucleotide sequence ID" value="NZ_LT721901.1"/>
</dbReference>
<evidence type="ECO:0000256" key="1">
    <source>
        <dbReference type="SAM" id="MobiDB-lite"/>
    </source>
</evidence>
<accession>A0A2U3NWA8</accession>
<sequence>MTFPSYVWNTVYGQRPHRQIAATLFDLAADWARRAMDQPEPDETALDKTVRLAAIGQAAELLIKSTLAGIAPALLAEKTTMSTLLPLAGATHKATQGKMTTAGAVESLRRLNEVRPANTPHIPEPKLLFDVRNGAIHMGLAPTEDDVESSLTELVTLTDQVFKVRKALLQDSDWGAFWSTKHIKIVEARQRAHYERLVRGFNELIATAKAAYARLTAGLDQNERNRVVAELVARAPVVEDTQTVRPHTCPACQNQLWVVYDVLREVDIDESDMPHGVAFFVRISATVDYAECPVCNLTLDGDELALTTIPFTLDLGEDEATEDEAEGWRDARDAEIEDRWDDYPGDPDDEQYEP</sequence>
<dbReference type="STRING" id="1841860.GCA_900157375_03629"/>